<accession>A0AAN7NXB8</accession>
<protein>
    <submittedName>
        <fullName evidence="1">Uncharacterized protein</fullName>
    </submittedName>
</protein>
<dbReference type="EMBL" id="JAUNZN010000001">
    <property type="protein sequence ID" value="KAK4832784.1"/>
    <property type="molecule type" value="Genomic_DNA"/>
</dbReference>
<reference evidence="1 2" key="1">
    <citation type="journal article" date="2023" name="J. Hered.">
        <title>Chromosome-level genome of the wood stork (Mycteria americana) provides insight into avian chromosome evolution.</title>
        <authorList>
            <person name="Flamio R. Jr."/>
            <person name="Ramstad K.M."/>
        </authorList>
    </citation>
    <scope>NUCLEOTIDE SEQUENCE [LARGE SCALE GENOMIC DNA]</scope>
    <source>
        <strain evidence="1">JAX WOST 10</strain>
    </source>
</reference>
<gene>
    <name evidence="1" type="ORF">QYF61_025652</name>
</gene>
<keyword evidence="2" id="KW-1185">Reference proteome</keyword>
<sequence length="108" mass="11975">MVKKLAGLLGLEGVVNGLYSTWRPQVEYHGSLSWDLSHLMYSSMGSSSAEKDLGVLVGNELNMNQQRALVAKSIISRSGVTTPLYSALFRPHIILHPVLGPQYRKYMN</sequence>
<evidence type="ECO:0000313" key="1">
    <source>
        <dbReference type="EMBL" id="KAK4832784.1"/>
    </source>
</evidence>
<evidence type="ECO:0000313" key="2">
    <source>
        <dbReference type="Proteomes" id="UP001333110"/>
    </source>
</evidence>
<name>A0AAN7NXB8_MYCAM</name>
<proteinExistence type="predicted"/>
<organism evidence="1 2">
    <name type="scientific">Mycteria americana</name>
    <name type="common">Wood stork</name>
    <dbReference type="NCBI Taxonomy" id="33587"/>
    <lineage>
        <taxon>Eukaryota</taxon>
        <taxon>Metazoa</taxon>
        <taxon>Chordata</taxon>
        <taxon>Craniata</taxon>
        <taxon>Vertebrata</taxon>
        <taxon>Euteleostomi</taxon>
        <taxon>Archelosauria</taxon>
        <taxon>Archosauria</taxon>
        <taxon>Dinosauria</taxon>
        <taxon>Saurischia</taxon>
        <taxon>Theropoda</taxon>
        <taxon>Coelurosauria</taxon>
        <taxon>Aves</taxon>
        <taxon>Neognathae</taxon>
        <taxon>Neoaves</taxon>
        <taxon>Aequornithes</taxon>
        <taxon>Ciconiiformes</taxon>
        <taxon>Ciconiidae</taxon>
        <taxon>Mycteria</taxon>
    </lineage>
</organism>
<comment type="caution">
    <text evidence="1">The sequence shown here is derived from an EMBL/GenBank/DDBJ whole genome shotgun (WGS) entry which is preliminary data.</text>
</comment>
<dbReference type="AlphaFoldDB" id="A0AAN7NXB8"/>
<dbReference type="Proteomes" id="UP001333110">
    <property type="component" value="Unassembled WGS sequence"/>
</dbReference>